<dbReference type="InterPro" id="IPR015915">
    <property type="entry name" value="Kelch-typ_b-propeller"/>
</dbReference>
<dbReference type="PANTHER" id="PTHR46228">
    <property type="entry name" value="KELCH DOMAIN-CONTAINING PROTEIN"/>
    <property type="match status" value="1"/>
</dbReference>
<evidence type="ECO:0000256" key="2">
    <source>
        <dbReference type="ARBA" id="ARBA00022737"/>
    </source>
</evidence>
<organism evidence="3 4">
    <name type="scientific">Eptatretus burgeri</name>
    <name type="common">Inshore hagfish</name>
    <dbReference type="NCBI Taxonomy" id="7764"/>
    <lineage>
        <taxon>Eukaryota</taxon>
        <taxon>Metazoa</taxon>
        <taxon>Chordata</taxon>
        <taxon>Craniata</taxon>
        <taxon>Vertebrata</taxon>
        <taxon>Cyclostomata</taxon>
        <taxon>Myxini</taxon>
        <taxon>Myxiniformes</taxon>
        <taxon>Myxinidae</taxon>
        <taxon>Eptatretinae</taxon>
        <taxon>Eptatretus</taxon>
    </lineage>
</organism>
<name>A0A8C4R7K4_EPTBU</name>
<evidence type="ECO:0000256" key="1">
    <source>
        <dbReference type="ARBA" id="ARBA00022441"/>
    </source>
</evidence>
<dbReference type="Gene3D" id="2.120.10.80">
    <property type="entry name" value="Kelch-type beta propeller"/>
    <property type="match status" value="2"/>
</dbReference>
<sequence length="350" mass="39366">MMDFYLPSPEMWIYKIETGEWQKTVVTGDCPLPMSGSCAVCVSGKLYMFGGHHSGGNSNEIYMINLERGIEELRWVKLSHTSGQPPTSKDKLGCWVYQGRLILFGGYGYPPQEHHRGNFEFDEASLWPANIPRGWNNHVHVFDPQTQHWSQPVTTGNAPVPRAAHACTTLGNRGYVFGGRFLNSRMDDLHSLNLDTWEWSGKIVVHGVTPIGRSWHSLTAVSSSHLFLYGGFTTDREPLGDGWIFSIRERQWIRITHVPENMPRLWHSACLSEEGEVIIFGGCSNNILAGEFSGHSNDVIIFSIQPKSLIRLCLDAVAYNKELLGKQWDCLPQTLVSRIRRHVASNLSGS</sequence>
<dbReference type="Ensembl" id="ENSEBUT00000026100.1">
    <property type="protein sequence ID" value="ENSEBUP00000025524.1"/>
    <property type="gene ID" value="ENSEBUG00000015734.1"/>
</dbReference>
<dbReference type="PANTHER" id="PTHR46228:SF3">
    <property type="entry name" value="KELCH DOMAIN-CONTAINING PROTEIN 2"/>
    <property type="match status" value="1"/>
</dbReference>
<proteinExistence type="predicted"/>
<dbReference type="AlphaFoldDB" id="A0A8C4R7K4"/>
<dbReference type="OMA" id="MGKLLQF"/>
<evidence type="ECO:0000313" key="4">
    <source>
        <dbReference type="Proteomes" id="UP000694388"/>
    </source>
</evidence>
<dbReference type="GeneTree" id="ENSGT00940000157150"/>
<protein>
    <submittedName>
        <fullName evidence="3">Kelch domain containing 2</fullName>
    </submittedName>
</protein>
<keyword evidence="4" id="KW-1185">Reference proteome</keyword>
<keyword evidence="2" id="KW-0677">Repeat</keyword>
<keyword evidence="1" id="KW-0880">Kelch repeat</keyword>
<dbReference type="Proteomes" id="UP000694388">
    <property type="component" value="Unplaced"/>
</dbReference>
<dbReference type="SUPFAM" id="SSF117281">
    <property type="entry name" value="Kelch motif"/>
    <property type="match status" value="1"/>
</dbReference>
<dbReference type="Pfam" id="PF24681">
    <property type="entry name" value="Kelch_KLHDC2_KLHL20_DRC7"/>
    <property type="match status" value="1"/>
</dbReference>
<reference evidence="3" key="2">
    <citation type="submission" date="2025-09" db="UniProtKB">
        <authorList>
            <consortium name="Ensembl"/>
        </authorList>
    </citation>
    <scope>IDENTIFICATION</scope>
</reference>
<reference evidence="3" key="1">
    <citation type="submission" date="2025-08" db="UniProtKB">
        <authorList>
            <consortium name="Ensembl"/>
        </authorList>
    </citation>
    <scope>IDENTIFICATION</scope>
</reference>
<accession>A0A8C4R7K4</accession>
<evidence type="ECO:0000313" key="3">
    <source>
        <dbReference type="Ensembl" id="ENSEBUP00000025524.1"/>
    </source>
</evidence>